<evidence type="ECO:0000313" key="7">
    <source>
        <dbReference type="EMBL" id="KAK3740460.1"/>
    </source>
</evidence>
<dbReference type="EMBL" id="JAWDGP010006468">
    <property type="protein sequence ID" value="KAK3740460.1"/>
    <property type="molecule type" value="Genomic_DNA"/>
</dbReference>
<evidence type="ECO:0000256" key="3">
    <source>
        <dbReference type="ARBA" id="ARBA00022692"/>
    </source>
</evidence>
<feature type="transmembrane region" description="Helical" evidence="6">
    <location>
        <begin position="294"/>
        <end position="318"/>
    </location>
</feature>
<feature type="transmembrane region" description="Helical" evidence="6">
    <location>
        <begin position="220"/>
        <end position="237"/>
    </location>
</feature>
<evidence type="ECO:0000256" key="5">
    <source>
        <dbReference type="ARBA" id="ARBA00023136"/>
    </source>
</evidence>
<evidence type="ECO:0000256" key="4">
    <source>
        <dbReference type="ARBA" id="ARBA00022989"/>
    </source>
</evidence>
<keyword evidence="2 6" id="KW-0813">Transport</keyword>
<dbReference type="GO" id="GO:0005313">
    <property type="term" value="F:L-glutamate transmembrane transporter activity"/>
    <property type="evidence" value="ECO:0007669"/>
    <property type="project" value="TreeGrafter"/>
</dbReference>
<dbReference type="PANTHER" id="PTHR11958">
    <property type="entry name" value="SODIUM/DICARBOXYLATE SYMPORTER-RELATED"/>
    <property type="match status" value="1"/>
</dbReference>
<reference evidence="7" key="1">
    <citation type="journal article" date="2023" name="G3 (Bethesda)">
        <title>A reference genome for the long-term kleptoplast-retaining sea slug Elysia crispata morphotype clarki.</title>
        <authorList>
            <person name="Eastman K.E."/>
            <person name="Pendleton A.L."/>
            <person name="Shaikh M.A."/>
            <person name="Suttiyut T."/>
            <person name="Ogas R."/>
            <person name="Tomko P."/>
            <person name="Gavelis G."/>
            <person name="Widhalm J.R."/>
            <person name="Wisecaver J.H."/>
        </authorList>
    </citation>
    <scope>NUCLEOTIDE SEQUENCE</scope>
    <source>
        <strain evidence="7">ECLA1</strain>
    </source>
</reference>
<proteinExistence type="inferred from homology"/>
<dbReference type="AlphaFoldDB" id="A0AAE0YCX6"/>
<dbReference type="PRINTS" id="PR00173">
    <property type="entry name" value="EDTRNSPORT"/>
</dbReference>
<dbReference type="InterPro" id="IPR036458">
    <property type="entry name" value="Na:dicarbo_symporter_sf"/>
</dbReference>
<evidence type="ECO:0000256" key="2">
    <source>
        <dbReference type="ARBA" id="ARBA00022448"/>
    </source>
</evidence>
<dbReference type="Pfam" id="PF00375">
    <property type="entry name" value="SDF"/>
    <property type="match status" value="1"/>
</dbReference>
<dbReference type="Gene3D" id="1.10.3860.10">
    <property type="entry name" value="Sodium:dicarboxylate symporter"/>
    <property type="match status" value="1"/>
</dbReference>
<evidence type="ECO:0000313" key="8">
    <source>
        <dbReference type="Proteomes" id="UP001283361"/>
    </source>
</evidence>
<keyword evidence="6" id="KW-0769">Symport</keyword>
<keyword evidence="8" id="KW-1185">Reference proteome</keyword>
<comment type="caution">
    <text evidence="7">The sequence shown here is derived from an EMBL/GenBank/DDBJ whole genome shotgun (WGS) entry which is preliminary data.</text>
</comment>
<name>A0AAE0YCX6_9GAST</name>
<organism evidence="7 8">
    <name type="scientific">Elysia crispata</name>
    <name type="common">lettuce slug</name>
    <dbReference type="NCBI Taxonomy" id="231223"/>
    <lineage>
        <taxon>Eukaryota</taxon>
        <taxon>Metazoa</taxon>
        <taxon>Spiralia</taxon>
        <taxon>Lophotrochozoa</taxon>
        <taxon>Mollusca</taxon>
        <taxon>Gastropoda</taxon>
        <taxon>Heterobranchia</taxon>
        <taxon>Euthyneura</taxon>
        <taxon>Panpulmonata</taxon>
        <taxon>Sacoglossa</taxon>
        <taxon>Placobranchoidea</taxon>
        <taxon>Plakobranchidae</taxon>
        <taxon>Elysia</taxon>
    </lineage>
</organism>
<feature type="transmembrane region" description="Helical" evidence="6">
    <location>
        <begin position="109"/>
        <end position="136"/>
    </location>
</feature>
<keyword evidence="5 6" id="KW-0472">Membrane</keyword>
<dbReference type="InterPro" id="IPR001991">
    <property type="entry name" value="Na-dicarboxylate_symporter"/>
</dbReference>
<keyword evidence="3 6" id="KW-0812">Transmembrane</keyword>
<comment type="subcellular location">
    <subcellularLocation>
        <location evidence="1 6">Membrane</location>
        <topology evidence="1 6">Multi-pass membrane protein</topology>
    </subcellularLocation>
</comment>
<feature type="transmembrane region" description="Helical" evidence="6">
    <location>
        <begin position="367"/>
        <end position="390"/>
    </location>
</feature>
<dbReference type="GO" id="GO:0005886">
    <property type="term" value="C:plasma membrane"/>
    <property type="evidence" value="ECO:0007669"/>
    <property type="project" value="TreeGrafter"/>
</dbReference>
<dbReference type="SUPFAM" id="SSF118215">
    <property type="entry name" value="Proton glutamate symport protein"/>
    <property type="match status" value="1"/>
</dbReference>
<protein>
    <recommendedName>
        <fullName evidence="6">Amino acid transporter</fullName>
    </recommendedName>
</protein>
<dbReference type="PANTHER" id="PTHR11958:SF111">
    <property type="entry name" value="AMINO ACID TRANSPORTER"/>
    <property type="match status" value="1"/>
</dbReference>
<evidence type="ECO:0000256" key="6">
    <source>
        <dbReference type="RuleBase" id="RU361216"/>
    </source>
</evidence>
<evidence type="ECO:0000256" key="1">
    <source>
        <dbReference type="ARBA" id="ARBA00004141"/>
    </source>
</evidence>
<comment type="similarity">
    <text evidence="6">Belongs to the dicarboxylate/amino acid:cation symporter (DAACS) (TC 2.A.23) family.</text>
</comment>
<feature type="transmembrane region" description="Helical" evidence="6">
    <location>
        <begin position="402"/>
        <end position="420"/>
    </location>
</feature>
<dbReference type="GO" id="GO:0015501">
    <property type="term" value="F:glutamate:sodium symporter activity"/>
    <property type="evidence" value="ECO:0007669"/>
    <property type="project" value="TreeGrafter"/>
</dbReference>
<accession>A0AAE0YCX6</accession>
<gene>
    <name evidence="7" type="ORF">RRG08_000447</name>
</gene>
<keyword evidence="4 6" id="KW-1133">Transmembrane helix</keyword>
<feature type="transmembrane region" description="Helical" evidence="6">
    <location>
        <begin position="39"/>
        <end position="58"/>
    </location>
</feature>
<sequence length="496" mass="53193">MISSEQIDILMENGHAKIDNEPKRYNSGNRFRRFVMDNLFLLCNIVGIIVGFLVGLLVRTVDLGQDGILWLGLPGELYMRILKCIIIPLIVCSVIDGTSSTDPRTNGKLGLVSLAYMIISNSIGAILGLVLCVLFKPGSGLEKEKAEGGVDTKSLTTMDIVADFIRNVFPPNLVAAALQVSQTQYTPKEVVTLVNISGQLVNETATVISRSLGTVNSTNILGLIVVSAALGIAASQSGDHGKPFLAFFKAGAHIIFKLFTWIKWTTPVGSASLIAASLAGLENLGPAFRSMGEFSLLVVVGNIGLIQFVGLSVVFFLVRRENPVKLFMKGARAWLIGFGSINSAIPYPEYVRVADLFDVDPRVTEYVLPLSVTLNRCGSAFFITATSVFVTQYTGVGTDVGSVFTIGMLGILSSLAVPAVNSASVVAIVIVLESMSVPTSGSVGLIMAMEWLNDRVRTTSNCMSHITCVLTTWRLCQKGFTPVMAPAEAEEKVSRL</sequence>
<dbReference type="InterPro" id="IPR050746">
    <property type="entry name" value="DAACS"/>
</dbReference>
<dbReference type="Proteomes" id="UP001283361">
    <property type="component" value="Unassembled WGS sequence"/>
</dbReference>
<dbReference type="GO" id="GO:0015175">
    <property type="term" value="F:neutral L-amino acid transmembrane transporter activity"/>
    <property type="evidence" value="ECO:0007669"/>
    <property type="project" value="TreeGrafter"/>
</dbReference>